<gene>
    <name evidence="4 6" type="primary">rplU</name>
    <name evidence="6" type="ORF">NCTC12020_01959</name>
</gene>
<dbReference type="NCBIfam" id="TIGR00061">
    <property type="entry name" value="L21"/>
    <property type="match status" value="1"/>
</dbReference>
<dbReference type="HAMAP" id="MF_01363">
    <property type="entry name" value="Ribosomal_bL21"/>
    <property type="match status" value="1"/>
</dbReference>
<proteinExistence type="inferred from homology"/>
<evidence type="ECO:0000256" key="4">
    <source>
        <dbReference type="HAMAP-Rule" id="MF_01363"/>
    </source>
</evidence>
<dbReference type="SUPFAM" id="SSF141091">
    <property type="entry name" value="L21p-like"/>
    <property type="match status" value="1"/>
</dbReference>
<dbReference type="GO" id="GO:1990904">
    <property type="term" value="C:ribonucleoprotein complex"/>
    <property type="evidence" value="ECO:0007669"/>
    <property type="project" value="UniProtKB-KW"/>
</dbReference>
<dbReference type="AlphaFoldDB" id="A0A380NNB5"/>
<keyword evidence="4 5" id="KW-0699">rRNA-binding</keyword>
<keyword evidence="2 4" id="KW-0689">Ribosomal protein</keyword>
<comment type="subunit">
    <text evidence="4">Part of the 50S ribosomal subunit. Contacts protein L20.</text>
</comment>
<dbReference type="EMBL" id="UHIO01000001">
    <property type="protein sequence ID" value="SUP45030.1"/>
    <property type="molecule type" value="Genomic_DNA"/>
</dbReference>
<dbReference type="Pfam" id="PF00829">
    <property type="entry name" value="Ribosomal_L21p"/>
    <property type="match status" value="1"/>
</dbReference>
<dbReference type="InterPro" id="IPR036164">
    <property type="entry name" value="bL21-like_sf"/>
</dbReference>
<evidence type="ECO:0000256" key="3">
    <source>
        <dbReference type="ARBA" id="ARBA00023274"/>
    </source>
</evidence>
<accession>A0A380NNB5</accession>
<protein>
    <recommendedName>
        <fullName evidence="4">Large ribosomal subunit protein bL21</fullName>
    </recommendedName>
</protein>
<evidence type="ECO:0000256" key="5">
    <source>
        <dbReference type="RuleBase" id="RU000562"/>
    </source>
</evidence>
<dbReference type="GO" id="GO:0005840">
    <property type="term" value="C:ribosome"/>
    <property type="evidence" value="ECO:0007669"/>
    <property type="project" value="UniProtKB-KW"/>
</dbReference>
<dbReference type="GO" id="GO:0006412">
    <property type="term" value="P:translation"/>
    <property type="evidence" value="ECO:0007669"/>
    <property type="project" value="UniProtKB-UniRule"/>
</dbReference>
<dbReference type="InterPro" id="IPR028909">
    <property type="entry name" value="bL21-like"/>
</dbReference>
<keyword evidence="7" id="KW-1185">Reference proteome</keyword>
<dbReference type="GO" id="GO:0003735">
    <property type="term" value="F:structural constituent of ribosome"/>
    <property type="evidence" value="ECO:0007669"/>
    <property type="project" value="InterPro"/>
</dbReference>
<keyword evidence="3 4" id="KW-0687">Ribonucleoprotein</keyword>
<evidence type="ECO:0000256" key="1">
    <source>
        <dbReference type="ARBA" id="ARBA00008563"/>
    </source>
</evidence>
<evidence type="ECO:0000313" key="6">
    <source>
        <dbReference type="EMBL" id="SUP45030.1"/>
    </source>
</evidence>
<sequence length="126" mass="14065">MSLIPSGMREYRIQRVRKQGGVTMYAIIKTGGKQYRVAEGDVITIEKLEAAAEETVTFDEVLTVVNDSDVKVGAPLVDGAKVTGTVLEHGKAKKILVFKYKAKSNYRRRQGHRQPFTKVRIESIQA</sequence>
<keyword evidence="4 5" id="KW-0694">RNA-binding</keyword>
<dbReference type="InterPro" id="IPR001787">
    <property type="entry name" value="Ribosomal_bL21"/>
</dbReference>
<comment type="similarity">
    <text evidence="1 4 5">Belongs to the bacterial ribosomal protein bL21 family.</text>
</comment>
<comment type="function">
    <text evidence="4 5">This protein binds to 23S rRNA in the presence of protein L20.</text>
</comment>
<evidence type="ECO:0000256" key="2">
    <source>
        <dbReference type="ARBA" id="ARBA00022980"/>
    </source>
</evidence>
<dbReference type="Proteomes" id="UP000255367">
    <property type="component" value="Unassembled WGS sequence"/>
</dbReference>
<organism evidence="6 7">
    <name type="scientific">Veillonella criceti</name>
    <dbReference type="NCBI Taxonomy" id="103891"/>
    <lineage>
        <taxon>Bacteria</taxon>
        <taxon>Bacillati</taxon>
        <taxon>Bacillota</taxon>
        <taxon>Negativicutes</taxon>
        <taxon>Veillonellales</taxon>
        <taxon>Veillonellaceae</taxon>
        <taxon>Veillonella</taxon>
    </lineage>
</organism>
<dbReference type="GO" id="GO:0005737">
    <property type="term" value="C:cytoplasm"/>
    <property type="evidence" value="ECO:0007669"/>
    <property type="project" value="UniProtKB-ARBA"/>
</dbReference>
<dbReference type="GO" id="GO:0019843">
    <property type="term" value="F:rRNA binding"/>
    <property type="evidence" value="ECO:0007669"/>
    <property type="project" value="UniProtKB-UniRule"/>
</dbReference>
<reference evidence="6 7" key="1">
    <citation type="submission" date="2018-06" db="EMBL/GenBank/DDBJ databases">
        <authorList>
            <consortium name="Pathogen Informatics"/>
            <person name="Doyle S."/>
        </authorList>
    </citation>
    <scope>NUCLEOTIDE SEQUENCE [LARGE SCALE GENOMIC DNA]</scope>
    <source>
        <strain evidence="6 7">NCTC12020</strain>
    </source>
</reference>
<dbReference type="PANTHER" id="PTHR21349">
    <property type="entry name" value="50S RIBOSOMAL PROTEIN L21"/>
    <property type="match status" value="1"/>
</dbReference>
<name>A0A380NNB5_9FIRM</name>
<dbReference type="PANTHER" id="PTHR21349:SF0">
    <property type="entry name" value="LARGE RIBOSOMAL SUBUNIT PROTEIN BL21M"/>
    <property type="match status" value="1"/>
</dbReference>
<evidence type="ECO:0000313" key="7">
    <source>
        <dbReference type="Proteomes" id="UP000255367"/>
    </source>
</evidence>